<proteinExistence type="inferred from homology"/>
<organism evidence="8 9">
    <name type="scientific">Neodothiora populina</name>
    <dbReference type="NCBI Taxonomy" id="2781224"/>
    <lineage>
        <taxon>Eukaryota</taxon>
        <taxon>Fungi</taxon>
        <taxon>Dikarya</taxon>
        <taxon>Ascomycota</taxon>
        <taxon>Pezizomycotina</taxon>
        <taxon>Dothideomycetes</taxon>
        <taxon>Dothideomycetidae</taxon>
        <taxon>Dothideales</taxon>
        <taxon>Dothioraceae</taxon>
        <taxon>Neodothiora</taxon>
    </lineage>
</organism>
<evidence type="ECO:0000256" key="5">
    <source>
        <dbReference type="ARBA" id="ARBA00023136"/>
    </source>
</evidence>
<feature type="transmembrane region" description="Helical" evidence="7">
    <location>
        <begin position="113"/>
        <end position="134"/>
    </location>
</feature>
<feature type="transmembrane region" description="Helical" evidence="7">
    <location>
        <begin position="354"/>
        <end position="376"/>
    </location>
</feature>
<evidence type="ECO:0000256" key="6">
    <source>
        <dbReference type="SAM" id="MobiDB-lite"/>
    </source>
</evidence>
<evidence type="ECO:0000313" key="9">
    <source>
        <dbReference type="Proteomes" id="UP001562354"/>
    </source>
</evidence>
<protein>
    <submittedName>
        <fullName evidence="8">Uncharacterized protein</fullName>
    </submittedName>
</protein>
<evidence type="ECO:0000256" key="2">
    <source>
        <dbReference type="ARBA" id="ARBA00007049"/>
    </source>
</evidence>
<dbReference type="PANTHER" id="PTHR31851">
    <property type="entry name" value="FE(2+)/MN(2+) TRANSPORTER PCL1"/>
    <property type="match status" value="1"/>
</dbReference>
<feature type="region of interest" description="Disordered" evidence="6">
    <location>
        <begin position="311"/>
        <end position="351"/>
    </location>
</feature>
<feature type="compositionally biased region" description="Low complexity" evidence="6">
    <location>
        <begin position="321"/>
        <end position="340"/>
    </location>
</feature>
<dbReference type="Proteomes" id="UP001562354">
    <property type="component" value="Unassembled WGS sequence"/>
</dbReference>
<reference evidence="8 9" key="1">
    <citation type="submission" date="2024-07" db="EMBL/GenBank/DDBJ databases">
        <title>Draft sequence of the Neodothiora populina.</title>
        <authorList>
            <person name="Drown D.D."/>
            <person name="Schuette U.S."/>
            <person name="Buechlein A.B."/>
            <person name="Rusch D.R."/>
            <person name="Winton L.W."/>
            <person name="Adams G.A."/>
        </authorList>
    </citation>
    <scope>NUCLEOTIDE SEQUENCE [LARGE SCALE GENOMIC DNA]</scope>
    <source>
        <strain evidence="8 9">CPC 39397</strain>
    </source>
</reference>
<evidence type="ECO:0000256" key="7">
    <source>
        <dbReference type="SAM" id="Phobius"/>
    </source>
</evidence>
<evidence type="ECO:0000313" key="8">
    <source>
        <dbReference type="EMBL" id="KAL1302770.1"/>
    </source>
</evidence>
<keyword evidence="5 7" id="KW-0472">Membrane</keyword>
<feature type="transmembrane region" description="Helical" evidence="7">
    <location>
        <begin position="253"/>
        <end position="276"/>
    </location>
</feature>
<dbReference type="EMBL" id="JBFMKM010000012">
    <property type="protein sequence ID" value="KAL1302770.1"/>
    <property type="molecule type" value="Genomic_DNA"/>
</dbReference>
<evidence type="ECO:0000256" key="3">
    <source>
        <dbReference type="ARBA" id="ARBA00022692"/>
    </source>
</evidence>
<feature type="region of interest" description="Disordered" evidence="6">
    <location>
        <begin position="1"/>
        <end position="101"/>
    </location>
</feature>
<comment type="caution">
    <text evidence="8">The sequence shown here is derived from an EMBL/GenBank/DDBJ whole genome shotgun (WGS) entry which is preliminary data.</text>
</comment>
<dbReference type="RefSeq" id="XP_069199046.1">
    <property type="nucleotide sequence ID" value="XM_069342545.1"/>
</dbReference>
<keyword evidence="3 7" id="KW-0812">Transmembrane</keyword>
<feature type="transmembrane region" description="Helical" evidence="7">
    <location>
        <begin position="282"/>
        <end position="301"/>
    </location>
</feature>
<evidence type="ECO:0000256" key="4">
    <source>
        <dbReference type="ARBA" id="ARBA00022989"/>
    </source>
</evidence>
<evidence type="ECO:0000256" key="1">
    <source>
        <dbReference type="ARBA" id="ARBA00004127"/>
    </source>
</evidence>
<feature type="transmembrane region" description="Helical" evidence="7">
    <location>
        <begin position="140"/>
        <end position="164"/>
    </location>
</feature>
<dbReference type="InterPro" id="IPR008217">
    <property type="entry name" value="Ccc1_fam"/>
</dbReference>
<comment type="similarity">
    <text evidence="2">Belongs to the CCC1 family.</text>
</comment>
<feature type="compositionally biased region" description="Polar residues" evidence="6">
    <location>
        <begin position="49"/>
        <end position="62"/>
    </location>
</feature>
<gene>
    <name evidence="8" type="ORF">AAFC00_003117</name>
</gene>
<keyword evidence="9" id="KW-1185">Reference proteome</keyword>
<accession>A0ABR3PAK5</accession>
<dbReference type="Pfam" id="PF01988">
    <property type="entry name" value="VIT1"/>
    <property type="match status" value="1"/>
</dbReference>
<feature type="compositionally biased region" description="Low complexity" evidence="6">
    <location>
        <begin position="63"/>
        <end position="94"/>
    </location>
</feature>
<dbReference type="GeneID" id="95976819"/>
<name>A0ABR3PAK5_9PEZI</name>
<sequence length="394" mass="41400">MAHYSLNHDASPVEASGAYGPAITPHNGKSTDFIRGLPETHTTPHAKESQASSPSQEISPVESTTATSTSTTLTPSASLTISSSFPTPTSSETSNGKNKNRIFPPKQVLIRDLILGFADGLTVPFALCAGLSSLQNSRVVVIAGLAELFSGAISMGLGCYLAAVTEGKVYDVRKGEVCEMWEKRRGDGGGCEKGVVGGSGDDDDELYGMFEEYGVGRSEASGVVTVLQGKKDAWAKFMLSVSLKIEEPALRGAWVEGLVMGISYFIGGLLPMLPYFCTSSTLHALIVSIALTATILLIFGYTKSYISTAPVSAKDTNSNDNPKSSNHPSPVSNNSPNNSNEEQMRNQHKRRKDALISALHTLITGIVAAGTSYGIVRAVESSTHSGTGSGSSAI</sequence>
<feature type="compositionally biased region" description="Polar residues" evidence="6">
    <location>
        <begin position="311"/>
        <end position="320"/>
    </location>
</feature>
<keyword evidence="4 7" id="KW-1133">Transmembrane helix</keyword>
<comment type="subcellular location">
    <subcellularLocation>
        <location evidence="1">Endomembrane system</location>
        <topology evidence="1">Multi-pass membrane protein</topology>
    </subcellularLocation>
</comment>